<dbReference type="EMBL" id="CAEZTD010000097">
    <property type="protein sequence ID" value="CAB4567831.1"/>
    <property type="molecule type" value="Genomic_DNA"/>
</dbReference>
<dbReference type="Gene3D" id="1.20.272.10">
    <property type="match status" value="1"/>
</dbReference>
<dbReference type="InterPro" id="IPR008921">
    <property type="entry name" value="DNA_pol3_clamp-load_cplx_C"/>
</dbReference>
<evidence type="ECO:0000256" key="8">
    <source>
        <dbReference type="SAM" id="MobiDB-lite"/>
    </source>
</evidence>
<dbReference type="InterPro" id="IPR048466">
    <property type="entry name" value="DNA_pol3_delta-like_C"/>
</dbReference>
<comment type="similarity">
    <text evidence="6">Belongs to the DNA polymerase HolA subunit family.</text>
</comment>
<sequence length="347" mass="37015">MATKPAPKAAAKTAAKPKSSIPTVAWDQAKPAPILLVTGPEGFLADRVNTSVRDDLRAADPNVEVHEVDATDYAFGTLMTLASPSLFGEPRLIRVSNVEKCNDEFLEDALKYIEMPDPDTTLVLRHGGGVRGKKLLDQIRSGVGGATEVLCAEIKSDSDKHDFCLAEFKRAGNTITPGATRALVSAFSSSASELANACAQLIADSDGAIDERIVDQYYGGRVETTAFKVADFAVAGRLGDALISLRHALESGADPVPIVATFASKLRLMAKVWGERRSSNELAGPLGAAPWQIDRARRDLQSGWDEQGIRRAIVAIAEADANVKGASRDPVFAVERMITVVANYGRA</sequence>
<evidence type="ECO:0000256" key="6">
    <source>
        <dbReference type="ARBA" id="ARBA00034754"/>
    </source>
</evidence>
<evidence type="ECO:0000259" key="9">
    <source>
        <dbReference type="Pfam" id="PF21694"/>
    </source>
</evidence>
<protein>
    <recommendedName>
        <fullName evidence="1">DNA-directed DNA polymerase</fullName>
        <ecNumber evidence="1">2.7.7.7</ecNumber>
    </recommendedName>
</protein>
<reference evidence="10" key="1">
    <citation type="submission" date="2020-05" db="EMBL/GenBank/DDBJ databases">
        <authorList>
            <person name="Chiriac C."/>
            <person name="Salcher M."/>
            <person name="Ghai R."/>
            <person name="Kavagutti S V."/>
        </authorList>
    </citation>
    <scope>NUCLEOTIDE SEQUENCE</scope>
</reference>
<dbReference type="SUPFAM" id="SSF48019">
    <property type="entry name" value="post-AAA+ oligomerization domain-like"/>
    <property type="match status" value="1"/>
</dbReference>
<proteinExistence type="inferred from homology"/>
<dbReference type="GO" id="GO:0003887">
    <property type="term" value="F:DNA-directed DNA polymerase activity"/>
    <property type="evidence" value="ECO:0007669"/>
    <property type="project" value="UniProtKB-KW"/>
</dbReference>
<organism evidence="10">
    <name type="scientific">freshwater metagenome</name>
    <dbReference type="NCBI Taxonomy" id="449393"/>
    <lineage>
        <taxon>unclassified sequences</taxon>
        <taxon>metagenomes</taxon>
        <taxon>ecological metagenomes</taxon>
    </lineage>
</organism>
<feature type="domain" description="DNA polymerase III delta subunit-like C-terminal" evidence="9">
    <location>
        <begin position="224"/>
        <end position="339"/>
    </location>
</feature>
<dbReference type="GO" id="GO:0009360">
    <property type="term" value="C:DNA polymerase III complex"/>
    <property type="evidence" value="ECO:0007669"/>
    <property type="project" value="TreeGrafter"/>
</dbReference>
<comment type="catalytic activity">
    <reaction evidence="7">
        <text>DNA(n) + a 2'-deoxyribonucleoside 5'-triphosphate = DNA(n+1) + diphosphate</text>
        <dbReference type="Rhea" id="RHEA:22508"/>
        <dbReference type="Rhea" id="RHEA-COMP:17339"/>
        <dbReference type="Rhea" id="RHEA-COMP:17340"/>
        <dbReference type="ChEBI" id="CHEBI:33019"/>
        <dbReference type="ChEBI" id="CHEBI:61560"/>
        <dbReference type="ChEBI" id="CHEBI:173112"/>
        <dbReference type="EC" id="2.7.7.7"/>
    </reaction>
</comment>
<dbReference type="InterPro" id="IPR005790">
    <property type="entry name" value="DNA_polIII_delta"/>
</dbReference>
<feature type="compositionally biased region" description="Low complexity" evidence="8">
    <location>
        <begin position="1"/>
        <end position="18"/>
    </location>
</feature>
<dbReference type="InterPro" id="IPR027417">
    <property type="entry name" value="P-loop_NTPase"/>
</dbReference>
<gene>
    <name evidence="10" type="ORF">UFOPK1591_01132</name>
</gene>
<keyword evidence="4" id="KW-0235">DNA replication</keyword>
<keyword evidence="2" id="KW-0808">Transferase</keyword>
<dbReference type="AlphaFoldDB" id="A0A6J6DUJ8"/>
<evidence type="ECO:0000256" key="7">
    <source>
        <dbReference type="ARBA" id="ARBA00049244"/>
    </source>
</evidence>
<evidence type="ECO:0000313" key="10">
    <source>
        <dbReference type="EMBL" id="CAB4567831.1"/>
    </source>
</evidence>
<keyword evidence="3" id="KW-0548">Nucleotidyltransferase</keyword>
<evidence type="ECO:0000256" key="4">
    <source>
        <dbReference type="ARBA" id="ARBA00022705"/>
    </source>
</evidence>
<dbReference type="PANTHER" id="PTHR34388:SF1">
    <property type="entry name" value="DNA POLYMERASE III SUBUNIT DELTA"/>
    <property type="match status" value="1"/>
</dbReference>
<dbReference type="Gene3D" id="3.40.50.300">
    <property type="entry name" value="P-loop containing nucleotide triphosphate hydrolases"/>
    <property type="match status" value="1"/>
</dbReference>
<accession>A0A6J6DUJ8</accession>
<evidence type="ECO:0000256" key="1">
    <source>
        <dbReference type="ARBA" id="ARBA00012417"/>
    </source>
</evidence>
<name>A0A6J6DUJ8_9ZZZZ</name>
<feature type="region of interest" description="Disordered" evidence="8">
    <location>
        <begin position="1"/>
        <end position="21"/>
    </location>
</feature>
<evidence type="ECO:0000256" key="5">
    <source>
        <dbReference type="ARBA" id="ARBA00022932"/>
    </source>
</evidence>
<dbReference type="NCBIfam" id="TIGR01128">
    <property type="entry name" value="holA"/>
    <property type="match status" value="1"/>
</dbReference>
<dbReference type="PANTHER" id="PTHR34388">
    <property type="entry name" value="DNA POLYMERASE III SUBUNIT DELTA"/>
    <property type="match status" value="1"/>
</dbReference>
<dbReference type="GO" id="GO:0006261">
    <property type="term" value="P:DNA-templated DNA replication"/>
    <property type="evidence" value="ECO:0007669"/>
    <property type="project" value="TreeGrafter"/>
</dbReference>
<evidence type="ECO:0000256" key="2">
    <source>
        <dbReference type="ARBA" id="ARBA00022679"/>
    </source>
</evidence>
<keyword evidence="5" id="KW-0239">DNA-directed DNA polymerase</keyword>
<dbReference type="GO" id="GO:0003677">
    <property type="term" value="F:DNA binding"/>
    <property type="evidence" value="ECO:0007669"/>
    <property type="project" value="InterPro"/>
</dbReference>
<evidence type="ECO:0000256" key="3">
    <source>
        <dbReference type="ARBA" id="ARBA00022695"/>
    </source>
</evidence>
<dbReference type="Pfam" id="PF21694">
    <property type="entry name" value="DNA_pol3_delta_C"/>
    <property type="match status" value="1"/>
</dbReference>
<dbReference type="EC" id="2.7.7.7" evidence="1"/>